<organism evidence="13 14">
    <name type="scientific">Actinia tenebrosa</name>
    <name type="common">Australian red waratah sea anemone</name>
    <dbReference type="NCBI Taxonomy" id="6105"/>
    <lineage>
        <taxon>Eukaryota</taxon>
        <taxon>Metazoa</taxon>
        <taxon>Cnidaria</taxon>
        <taxon>Anthozoa</taxon>
        <taxon>Hexacorallia</taxon>
        <taxon>Actiniaria</taxon>
        <taxon>Actiniidae</taxon>
        <taxon>Actinia</taxon>
    </lineage>
</organism>
<dbReference type="GO" id="GO:0052689">
    <property type="term" value="F:carboxylic ester hydrolase activity"/>
    <property type="evidence" value="ECO:0007669"/>
    <property type="project" value="TreeGrafter"/>
</dbReference>
<evidence type="ECO:0000313" key="14">
    <source>
        <dbReference type="RefSeq" id="XP_031572207.1"/>
    </source>
</evidence>
<dbReference type="RefSeq" id="XP_031572207.1">
    <property type="nucleotide sequence ID" value="XM_031716347.1"/>
</dbReference>
<feature type="domain" description="AB hydrolase-1" evidence="12">
    <location>
        <begin position="59"/>
        <end position="293"/>
    </location>
</feature>
<dbReference type="GeneID" id="116306314"/>
<evidence type="ECO:0000256" key="9">
    <source>
        <dbReference type="ARBA" id="ARBA00048504"/>
    </source>
</evidence>
<gene>
    <name evidence="14" type="primary">LOC116306314</name>
</gene>
<protein>
    <recommendedName>
        <fullName evidence="7">sn-1-specific diacylglycerol lipase ABHD11</fullName>
        <ecNumber evidence="3">3.1.1.116</ecNumber>
    </recommendedName>
    <alternativeName>
        <fullName evidence="4">Alpha/beta hydrolase domain-containing protein 11</fullName>
    </alternativeName>
</protein>
<comment type="catalytic activity">
    <reaction evidence="11">
        <text>1-octadecanoyl-2-(5Z,8Z,11Z,14Z-eicosatetraenoyl)-sn-glycerol + H2O = 2-(5Z,8Z,11Z,14Z-eicosatetraenoyl)-glycerol + octadecanoate + H(+)</text>
        <dbReference type="Rhea" id="RHEA:38507"/>
        <dbReference type="ChEBI" id="CHEBI:15377"/>
        <dbReference type="ChEBI" id="CHEBI:15378"/>
        <dbReference type="ChEBI" id="CHEBI:25629"/>
        <dbReference type="ChEBI" id="CHEBI:52392"/>
        <dbReference type="ChEBI" id="CHEBI:75728"/>
    </reaction>
</comment>
<dbReference type="KEGG" id="aten:116306314"/>
<dbReference type="InterPro" id="IPR029058">
    <property type="entry name" value="AB_hydrolase_fold"/>
</dbReference>
<dbReference type="PANTHER" id="PTHR46118">
    <property type="entry name" value="PROTEIN ABHD11"/>
    <property type="match status" value="1"/>
</dbReference>
<dbReference type="SUPFAM" id="SSF53474">
    <property type="entry name" value="alpha/beta-Hydrolases"/>
    <property type="match status" value="1"/>
</dbReference>
<evidence type="ECO:0000256" key="2">
    <source>
        <dbReference type="ARBA" id="ARBA00022801"/>
    </source>
</evidence>
<dbReference type="OrthoDB" id="8119704at2759"/>
<comment type="catalytic activity">
    <reaction evidence="8">
        <text>1-octadecanoyl-2-(4Z,7Z,10Z,13Z,16Z,19Z-docosahexaenoyl)-sn-glycerol + H2O = 2-(4Z,7Z,10Z,13Z,16Z,19Z-docosahexaenoyl)-glycerol + octadecanoate + H(+)</text>
        <dbReference type="Rhea" id="RHEA:77107"/>
        <dbReference type="ChEBI" id="CHEBI:15377"/>
        <dbReference type="ChEBI" id="CHEBI:15378"/>
        <dbReference type="ChEBI" id="CHEBI:25629"/>
        <dbReference type="ChEBI" id="CHEBI:77129"/>
        <dbReference type="ChEBI" id="CHEBI:186738"/>
    </reaction>
</comment>
<evidence type="ECO:0000256" key="4">
    <source>
        <dbReference type="ARBA" id="ARBA00042703"/>
    </source>
</evidence>
<evidence type="ECO:0000256" key="10">
    <source>
        <dbReference type="ARBA" id="ARBA00048513"/>
    </source>
</evidence>
<dbReference type="PRINTS" id="PR00111">
    <property type="entry name" value="ABHYDROLASE"/>
</dbReference>
<evidence type="ECO:0000259" key="12">
    <source>
        <dbReference type="Pfam" id="PF00561"/>
    </source>
</evidence>
<dbReference type="InterPro" id="IPR000073">
    <property type="entry name" value="AB_hydrolase_1"/>
</dbReference>
<evidence type="ECO:0000256" key="7">
    <source>
        <dbReference type="ARBA" id="ARBA00044064"/>
    </source>
</evidence>
<keyword evidence="2" id="KW-0378">Hydrolase</keyword>
<dbReference type="GO" id="GO:0005739">
    <property type="term" value="C:mitochondrion"/>
    <property type="evidence" value="ECO:0007669"/>
    <property type="project" value="TreeGrafter"/>
</dbReference>
<evidence type="ECO:0000256" key="8">
    <source>
        <dbReference type="ARBA" id="ARBA00048283"/>
    </source>
</evidence>
<name>A0A6P8IYG1_ACTTE</name>
<dbReference type="EC" id="3.1.1.116" evidence="3"/>
<comment type="catalytic activity">
    <reaction evidence="6">
        <text>a 1,3-diacyl-sn-glycerol + H2O = a 1-acyl-sn-glycerol + a fatty acid + H(+)</text>
        <dbReference type="Rhea" id="RHEA:38503"/>
        <dbReference type="ChEBI" id="CHEBI:15377"/>
        <dbReference type="ChEBI" id="CHEBI:15378"/>
        <dbReference type="ChEBI" id="CHEBI:28868"/>
        <dbReference type="ChEBI" id="CHEBI:64683"/>
        <dbReference type="ChEBI" id="CHEBI:77272"/>
    </reaction>
</comment>
<dbReference type="FunCoup" id="A0A6P8IYG1">
    <property type="interactions" value="732"/>
</dbReference>
<dbReference type="PRINTS" id="PR00412">
    <property type="entry name" value="EPOXHYDRLASE"/>
</dbReference>
<dbReference type="Gene3D" id="3.40.50.1820">
    <property type="entry name" value="alpha/beta hydrolase"/>
    <property type="match status" value="1"/>
</dbReference>
<dbReference type="FunFam" id="3.40.50.1820:FF:000039">
    <property type="entry name" value="Esterase ybfF"/>
    <property type="match status" value="1"/>
</dbReference>
<evidence type="ECO:0000256" key="3">
    <source>
        <dbReference type="ARBA" id="ARBA00026104"/>
    </source>
</evidence>
<dbReference type="InterPro" id="IPR000639">
    <property type="entry name" value="Epox_hydrolase-like"/>
</dbReference>
<comment type="catalytic activity">
    <reaction evidence="9">
        <text>1,2-didecanoylglycerol + H2O = decanoylglycerol + decanoate + H(+)</text>
        <dbReference type="Rhea" id="RHEA:48596"/>
        <dbReference type="ChEBI" id="CHEBI:11152"/>
        <dbReference type="ChEBI" id="CHEBI:15377"/>
        <dbReference type="ChEBI" id="CHEBI:15378"/>
        <dbReference type="ChEBI" id="CHEBI:27689"/>
        <dbReference type="ChEBI" id="CHEBI:90605"/>
    </reaction>
</comment>
<evidence type="ECO:0000256" key="11">
    <source>
        <dbReference type="ARBA" id="ARBA00048919"/>
    </source>
</evidence>
<evidence type="ECO:0000256" key="5">
    <source>
        <dbReference type="ARBA" id="ARBA00043667"/>
    </source>
</evidence>
<proteinExistence type="inferred from homology"/>
<comment type="catalytic activity">
    <reaction evidence="5">
        <text>a 1,2-diacyl-sn-glycerol + H2O = a 2-acylglycerol + a fatty acid + H(+)</text>
        <dbReference type="Rhea" id="RHEA:33275"/>
        <dbReference type="ChEBI" id="CHEBI:15377"/>
        <dbReference type="ChEBI" id="CHEBI:15378"/>
        <dbReference type="ChEBI" id="CHEBI:17389"/>
        <dbReference type="ChEBI" id="CHEBI:17815"/>
        <dbReference type="ChEBI" id="CHEBI:28868"/>
        <dbReference type="EC" id="3.1.1.116"/>
    </reaction>
</comment>
<comment type="catalytic activity">
    <reaction evidence="10">
        <text>1-octadecanoyl-2-(9Z-octadecenoyl)-sn-glycerol + H2O = 2-(9Z-octadecenoyl)-glycerol + octadecanoate + H(+)</text>
        <dbReference type="Rhea" id="RHEA:77103"/>
        <dbReference type="ChEBI" id="CHEBI:15377"/>
        <dbReference type="ChEBI" id="CHEBI:15378"/>
        <dbReference type="ChEBI" id="CHEBI:25629"/>
        <dbReference type="ChEBI" id="CHEBI:73990"/>
        <dbReference type="ChEBI" id="CHEBI:75468"/>
    </reaction>
</comment>
<evidence type="ECO:0000256" key="1">
    <source>
        <dbReference type="ARBA" id="ARBA00008645"/>
    </source>
</evidence>
<reference evidence="14" key="1">
    <citation type="submission" date="2025-08" db="UniProtKB">
        <authorList>
            <consortium name="RefSeq"/>
        </authorList>
    </citation>
    <scope>IDENTIFICATION</scope>
    <source>
        <tissue evidence="14">Tentacle</tissue>
    </source>
</reference>
<dbReference type="InParanoid" id="A0A6P8IYG1"/>
<dbReference type="AlphaFoldDB" id="A0A6P8IYG1"/>
<dbReference type="Proteomes" id="UP000515163">
    <property type="component" value="Unplaced"/>
</dbReference>
<accession>A0A6P8IYG1</accession>
<sequence>MFRSTRKISLTILNSSRSNINYVSLRNVDIVRQSSSLITSSPVRLAYVRVEGKDTDPDPPLFICHGLFGAKKNWRSIAKALNRKTSREIVAIDARNHGNSDHHPEMNYFVQALDAKHLIQKLDIPKVIIIGHSMGGKVAMTMALSFPELVEKIIVVDSSPAPSISDEDIQRYLKTKMEMGQSKIRSKRDAEKMMMNTVNSRILRQFFLTNLIPSEEGYKWRINLEAIDNNLQYLMDFPSKFPHKQFNGEAIFIGGGRSRYIQEKDYDIIYKLFPKAEITFIPDCGHWVHAEKPRELMEIIQDFLMRYP</sequence>
<evidence type="ECO:0000313" key="13">
    <source>
        <dbReference type="Proteomes" id="UP000515163"/>
    </source>
</evidence>
<comment type="similarity">
    <text evidence="1">Belongs to the AB hydrolase superfamily.</text>
</comment>
<evidence type="ECO:0000256" key="6">
    <source>
        <dbReference type="ARBA" id="ARBA00043742"/>
    </source>
</evidence>
<dbReference type="PANTHER" id="PTHR46118:SF4">
    <property type="entry name" value="PROTEIN ABHD11"/>
    <property type="match status" value="1"/>
</dbReference>
<dbReference type="Pfam" id="PF00561">
    <property type="entry name" value="Abhydrolase_1"/>
    <property type="match status" value="1"/>
</dbReference>
<keyword evidence="13" id="KW-1185">Reference proteome</keyword>